<sequence length="124" mass="14340">MPLIEQLPNLEVLKLRVQSMEGQKWELMEGGFPKLRVLTLEYVAIVEWIETDPDSDDYFPYLQQLKLHKISNLEIMPACIGRISTLETINVSFCGDGVKSLVWEIEEAQKYNGNENLKTIYGKY</sequence>
<dbReference type="PANTHER" id="PTHR15140">
    <property type="entry name" value="TUBULIN-SPECIFIC CHAPERONE E"/>
    <property type="match status" value="1"/>
</dbReference>
<name>A0ABM4X742_COFAR</name>
<protein>
    <submittedName>
        <fullName evidence="2">Late blight resistance protein homolog R1A-3</fullName>
    </submittedName>
</protein>
<dbReference type="SUPFAM" id="SSF52047">
    <property type="entry name" value="RNI-like"/>
    <property type="match status" value="1"/>
</dbReference>
<evidence type="ECO:0000313" key="1">
    <source>
        <dbReference type="Proteomes" id="UP001652660"/>
    </source>
</evidence>
<dbReference type="Proteomes" id="UP001652660">
    <property type="component" value="Chromosome 3e"/>
</dbReference>
<accession>A0ABM4X742</accession>
<dbReference type="InterPro" id="IPR032675">
    <property type="entry name" value="LRR_dom_sf"/>
</dbReference>
<dbReference type="PANTHER" id="PTHR15140:SF37">
    <property type="entry name" value="UBIQUITIN-LIKE DOMAIN-CONTAINING PROTEIN"/>
    <property type="match status" value="1"/>
</dbReference>
<evidence type="ECO:0000313" key="2">
    <source>
        <dbReference type="RefSeq" id="XP_071939830.1"/>
    </source>
</evidence>
<keyword evidence="1" id="KW-1185">Reference proteome</keyword>
<reference evidence="2" key="1">
    <citation type="submission" date="2025-08" db="UniProtKB">
        <authorList>
            <consortium name="RefSeq"/>
        </authorList>
    </citation>
    <scope>IDENTIFICATION</scope>
    <source>
        <tissue evidence="2">Leaves</tissue>
    </source>
</reference>
<dbReference type="RefSeq" id="XP_071939830.1">
    <property type="nucleotide sequence ID" value="XM_072083729.1"/>
</dbReference>
<gene>
    <name evidence="2" type="primary">LOC140038389</name>
</gene>
<dbReference type="Gene3D" id="3.80.10.10">
    <property type="entry name" value="Ribonuclease Inhibitor"/>
    <property type="match status" value="1"/>
</dbReference>
<proteinExistence type="predicted"/>
<organism evidence="1 2">
    <name type="scientific">Coffea arabica</name>
    <name type="common">Arabian coffee</name>
    <dbReference type="NCBI Taxonomy" id="13443"/>
    <lineage>
        <taxon>Eukaryota</taxon>
        <taxon>Viridiplantae</taxon>
        <taxon>Streptophyta</taxon>
        <taxon>Embryophyta</taxon>
        <taxon>Tracheophyta</taxon>
        <taxon>Spermatophyta</taxon>
        <taxon>Magnoliopsida</taxon>
        <taxon>eudicotyledons</taxon>
        <taxon>Gunneridae</taxon>
        <taxon>Pentapetalae</taxon>
        <taxon>asterids</taxon>
        <taxon>lamiids</taxon>
        <taxon>Gentianales</taxon>
        <taxon>Rubiaceae</taxon>
        <taxon>Ixoroideae</taxon>
        <taxon>Gardenieae complex</taxon>
        <taxon>Bertiereae - Coffeeae clade</taxon>
        <taxon>Coffeeae</taxon>
        <taxon>Coffea</taxon>
    </lineage>
</organism>
<dbReference type="GeneID" id="140038389"/>